<dbReference type="Proteomes" id="UP001054837">
    <property type="component" value="Unassembled WGS sequence"/>
</dbReference>
<proteinExistence type="predicted"/>
<reference evidence="1 2" key="1">
    <citation type="submission" date="2021-06" db="EMBL/GenBank/DDBJ databases">
        <title>Caerostris darwini draft genome.</title>
        <authorList>
            <person name="Kono N."/>
            <person name="Arakawa K."/>
        </authorList>
    </citation>
    <scope>NUCLEOTIDE SEQUENCE [LARGE SCALE GENOMIC DNA]</scope>
</reference>
<sequence>MPNNPRHLSKENNACFLPPPPPPCAGLMPHNNADTRSLFKSQLWCSKNTLAISSLISSVFSFYHFIISCGWGWKGNPLPCLLAPKSRIPHRENNVGLN</sequence>
<organism evidence="1 2">
    <name type="scientific">Caerostris darwini</name>
    <dbReference type="NCBI Taxonomy" id="1538125"/>
    <lineage>
        <taxon>Eukaryota</taxon>
        <taxon>Metazoa</taxon>
        <taxon>Ecdysozoa</taxon>
        <taxon>Arthropoda</taxon>
        <taxon>Chelicerata</taxon>
        <taxon>Arachnida</taxon>
        <taxon>Araneae</taxon>
        <taxon>Araneomorphae</taxon>
        <taxon>Entelegynae</taxon>
        <taxon>Araneoidea</taxon>
        <taxon>Araneidae</taxon>
        <taxon>Caerostris</taxon>
    </lineage>
</organism>
<keyword evidence="2" id="KW-1185">Reference proteome</keyword>
<dbReference type="AlphaFoldDB" id="A0AAV4WP32"/>
<gene>
    <name evidence="1" type="ORF">CDAR_32451</name>
</gene>
<comment type="caution">
    <text evidence="1">The sequence shown here is derived from an EMBL/GenBank/DDBJ whole genome shotgun (WGS) entry which is preliminary data.</text>
</comment>
<protein>
    <submittedName>
        <fullName evidence="1">Uncharacterized protein</fullName>
    </submittedName>
</protein>
<dbReference type="EMBL" id="BPLQ01014835">
    <property type="protein sequence ID" value="GIY83609.1"/>
    <property type="molecule type" value="Genomic_DNA"/>
</dbReference>
<name>A0AAV4WP32_9ARAC</name>
<evidence type="ECO:0000313" key="1">
    <source>
        <dbReference type="EMBL" id="GIY83609.1"/>
    </source>
</evidence>
<accession>A0AAV4WP32</accession>
<evidence type="ECO:0000313" key="2">
    <source>
        <dbReference type="Proteomes" id="UP001054837"/>
    </source>
</evidence>